<comment type="function">
    <text evidence="5">Catalyzes the conversion of 1-hydroxy-2-methyl-2-(E)-butenyl 4-diphosphate (HMBPP) into a mixture of isopentenyl diphosphate (IPP) and dimethylallyl diphosphate (DMAPP). Acts in the terminal step of the DOXP/MEP pathway for isoprenoid precursor biosynthesis.</text>
</comment>
<feature type="binding site" evidence="5">
    <location>
        <position position="271"/>
    </location>
    <ligand>
        <name>(2E)-4-hydroxy-3-methylbut-2-enyl diphosphate</name>
        <dbReference type="ChEBI" id="CHEBI:128753"/>
    </ligand>
</feature>
<proteinExistence type="inferred from homology"/>
<dbReference type="UniPathway" id="UPA00059">
    <property type="reaction ID" value="UER00105"/>
</dbReference>
<feature type="binding site" evidence="5">
    <location>
        <position position="271"/>
    </location>
    <ligand>
        <name>dimethylallyl diphosphate</name>
        <dbReference type="ChEBI" id="CHEBI:57623"/>
    </ligand>
</feature>
<keyword evidence="8" id="KW-1185">Reference proteome</keyword>
<gene>
    <name evidence="5" type="primary">ispH</name>
    <name evidence="7" type="ORF">G4Z02_08030</name>
</gene>
<feature type="binding site" evidence="5">
    <location>
        <position position="132"/>
    </location>
    <ligand>
        <name>(2E)-4-hydroxy-3-methylbut-2-enyl diphosphate</name>
        <dbReference type="ChEBI" id="CHEBI:128753"/>
    </ligand>
</feature>
<feature type="binding site" evidence="5">
    <location>
        <position position="228"/>
    </location>
    <ligand>
        <name>dimethylallyl diphosphate</name>
        <dbReference type="ChEBI" id="CHEBI:57623"/>
    </ligand>
</feature>
<feature type="binding site" evidence="5">
    <location>
        <position position="228"/>
    </location>
    <ligand>
        <name>(2E)-4-hydroxy-3-methylbut-2-enyl diphosphate</name>
        <dbReference type="ChEBI" id="CHEBI:128753"/>
    </ligand>
</feature>
<dbReference type="GO" id="GO:0019288">
    <property type="term" value="P:isopentenyl diphosphate biosynthetic process, methylerythritol 4-phosphate pathway"/>
    <property type="evidence" value="ECO:0007669"/>
    <property type="project" value="UniProtKB-UniRule"/>
</dbReference>
<keyword evidence="2 5" id="KW-0479">Metal-binding</keyword>
<reference evidence="7 8" key="1">
    <citation type="submission" date="2020-02" db="EMBL/GenBank/DDBJ databases">
        <authorList>
            <person name="Zheng R.K."/>
            <person name="Sun C.M."/>
        </authorList>
    </citation>
    <scope>NUCLEOTIDE SEQUENCE [LARGE SCALE GENOMIC DNA]</scope>
    <source>
        <strain evidence="8">zrk13</strain>
    </source>
</reference>
<dbReference type="AlphaFoldDB" id="A0A7L7KTQ2"/>
<feature type="binding site" evidence="5">
    <location>
        <position position="228"/>
    </location>
    <ligand>
        <name>isopentenyl diphosphate</name>
        <dbReference type="ChEBI" id="CHEBI:128769"/>
    </ligand>
</feature>
<dbReference type="HAMAP" id="MF_00191">
    <property type="entry name" value="IspH"/>
    <property type="match status" value="1"/>
</dbReference>
<dbReference type="Gene3D" id="3.40.1010.20">
    <property type="entry name" value="4-hydroxy-3-methylbut-2-enyl diphosphate reductase, catalytic domain"/>
    <property type="match status" value="2"/>
</dbReference>
<dbReference type="InterPro" id="IPR003451">
    <property type="entry name" value="LytB/IspH"/>
</dbReference>
<keyword evidence="4 5" id="KW-0411">Iron-sulfur</keyword>
<keyword evidence="3 5" id="KW-0408">Iron</keyword>
<dbReference type="GO" id="GO:0016114">
    <property type="term" value="P:terpenoid biosynthetic process"/>
    <property type="evidence" value="ECO:0007669"/>
    <property type="project" value="UniProtKB-UniRule"/>
</dbReference>
<dbReference type="NCBIfam" id="TIGR00216">
    <property type="entry name" value="ispH_lytB"/>
    <property type="match status" value="1"/>
</dbReference>
<keyword evidence="5" id="KW-0414">Isoprene biosynthesis</keyword>
<feature type="binding site" evidence="5">
    <location>
        <position position="271"/>
    </location>
    <ligand>
        <name>isopentenyl diphosphate</name>
        <dbReference type="ChEBI" id="CHEBI:128769"/>
    </ligand>
</feature>
<dbReference type="SUPFAM" id="SSF56784">
    <property type="entry name" value="HAD-like"/>
    <property type="match status" value="1"/>
</dbReference>
<dbReference type="UniPathway" id="UPA00056">
    <property type="reaction ID" value="UER00097"/>
</dbReference>
<dbReference type="GO" id="GO:0051745">
    <property type="term" value="F:4-hydroxy-3-methylbut-2-enyl diphosphate reductase activity"/>
    <property type="evidence" value="ECO:0007669"/>
    <property type="project" value="UniProtKB-UniRule"/>
</dbReference>
<feature type="binding site" evidence="5">
    <location>
        <position position="82"/>
    </location>
    <ligand>
        <name>(2E)-4-hydroxy-3-methylbut-2-enyl diphosphate</name>
        <dbReference type="ChEBI" id="CHEBI:128753"/>
    </ligand>
</feature>
<evidence type="ECO:0000256" key="4">
    <source>
        <dbReference type="ARBA" id="ARBA00023014"/>
    </source>
</evidence>
<evidence type="ECO:0000256" key="3">
    <source>
        <dbReference type="ARBA" id="ARBA00023004"/>
    </source>
</evidence>
<dbReference type="GO" id="GO:0050992">
    <property type="term" value="P:dimethylallyl diphosphate biosynthetic process"/>
    <property type="evidence" value="ECO:0007669"/>
    <property type="project" value="UniProtKB-UniRule"/>
</dbReference>
<feature type="binding site" evidence="5">
    <location>
        <position position="226"/>
    </location>
    <ligand>
        <name>(2E)-4-hydroxy-3-methylbut-2-enyl diphosphate</name>
        <dbReference type="ChEBI" id="CHEBI:128753"/>
    </ligand>
</feature>
<feature type="binding site" evidence="5">
    <location>
        <position position="82"/>
    </location>
    <ligand>
        <name>isopentenyl diphosphate</name>
        <dbReference type="ChEBI" id="CHEBI:128769"/>
    </ligand>
</feature>
<feature type="binding site" evidence="5">
    <location>
        <position position="198"/>
    </location>
    <ligand>
        <name>[4Fe-4S] cluster</name>
        <dbReference type="ChEBI" id="CHEBI:49883"/>
    </ligand>
</feature>
<accession>A0A7L7KTQ2</accession>
<comment type="pathway">
    <text evidence="5">Isoprenoid biosynthesis; dimethylallyl diphosphate biosynthesis; dimethylallyl diphosphate from (2E)-4-hydroxy-3-methylbutenyl diphosphate: step 1/1.</text>
</comment>
<dbReference type="Pfam" id="PF02401">
    <property type="entry name" value="LYTB"/>
    <property type="match status" value="1"/>
</dbReference>
<feature type="active site" description="Proton donor" evidence="5">
    <location>
        <position position="134"/>
    </location>
</feature>
<evidence type="ECO:0000256" key="2">
    <source>
        <dbReference type="ARBA" id="ARBA00022723"/>
    </source>
</evidence>
<feature type="binding site" evidence="5">
    <location>
        <position position="170"/>
    </location>
    <ligand>
        <name>(2E)-4-hydroxy-3-methylbut-2-enyl diphosphate</name>
        <dbReference type="ChEBI" id="CHEBI:128753"/>
    </ligand>
</feature>
<dbReference type="NCBIfam" id="NF002187">
    <property type="entry name" value="PRK01045.1-1"/>
    <property type="match status" value="1"/>
</dbReference>
<dbReference type="EMBL" id="CP048914">
    <property type="protein sequence ID" value="QMS85692.1"/>
    <property type="molecule type" value="Genomic_DNA"/>
</dbReference>
<dbReference type="Gene3D" id="3.40.50.11270">
    <property type="match status" value="1"/>
</dbReference>
<evidence type="ECO:0000313" key="7">
    <source>
        <dbReference type="EMBL" id="QMS85692.1"/>
    </source>
</evidence>
<comment type="catalytic activity">
    <reaction evidence="5">
        <text>dimethylallyl diphosphate + 2 oxidized [2Fe-2S]-[ferredoxin] + H2O = (2E)-4-hydroxy-3-methylbut-2-enyl diphosphate + 2 reduced [2Fe-2S]-[ferredoxin] + 2 H(+)</text>
        <dbReference type="Rhea" id="RHEA:24825"/>
        <dbReference type="Rhea" id="RHEA-COMP:10000"/>
        <dbReference type="Rhea" id="RHEA-COMP:10001"/>
        <dbReference type="ChEBI" id="CHEBI:15377"/>
        <dbReference type="ChEBI" id="CHEBI:15378"/>
        <dbReference type="ChEBI" id="CHEBI:33737"/>
        <dbReference type="ChEBI" id="CHEBI:33738"/>
        <dbReference type="ChEBI" id="CHEBI:57623"/>
        <dbReference type="ChEBI" id="CHEBI:128753"/>
        <dbReference type="EC" id="1.17.7.4"/>
    </reaction>
</comment>
<evidence type="ECO:0000256" key="6">
    <source>
        <dbReference type="SAM" id="MobiDB-lite"/>
    </source>
</evidence>
<feature type="binding site" evidence="5">
    <location>
        <position position="132"/>
    </location>
    <ligand>
        <name>isopentenyl diphosphate</name>
        <dbReference type="ChEBI" id="CHEBI:128769"/>
    </ligand>
</feature>
<comment type="cofactor">
    <cofactor evidence="5">
        <name>[4Fe-4S] cluster</name>
        <dbReference type="ChEBI" id="CHEBI:49883"/>
    </cofactor>
    <text evidence="5">Binds 1 [4Fe-4S] cluster per subunit.</text>
</comment>
<comment type="similarity">
    <text evidence="5">Belongs to the IspH family.</text>
</comment>
<keyword evidence="5 7" id="KW-0560">Oxidoreductase</keyword>
<feature type="binding site" evidence="5">
    <location>
        <position position="82"/>
    </location>
    <ligand>
        <name>dimethylallyl diphosphate</name>
        <dbReference type="ChEBI" id="CHEBI:57623"/>
    </ligand>
</feature>
<evidence type="ECO:0000256" key="1">
    <source>
        <dbReference type="ARBA" id="ARBA00022485"/>
    </source>
</evidence>
<feature type="region of interest" description="Disordered" evidence="6">
    <location>
        <begin position="292"/>
        <end position="313"/>
    </location>
</feature>
<dbReference type="KEGG" id="xcl:G4Z02_08030"/>
<evidence type="ECO:0000256" key="5">
    <source>
        <dbReference type="HAMAP-Rule" id="MF_00191"/>
    </source>
</evidence>
<feature type="binding site" evidence="5">
    <location>
        <position position="42"/>
    </location>
    <ligand>
        <name>dimethylallyl diphosphate</name>
        <dbReference type="ChEBI" id="CHEBI:57623"/>
    </ligand>
</feature>
<keyword evidence="1 5" id="KW-0004">4Fe-4S</keyword>
<dbReference type="GO" id="GO:0051539">
    <property type="term" value="F:4 iron, 4 sulfur cluster binding"/>
    <property type="evidence" value="ECO:0007669"/>
    <property type="project" value="UniProtKB-UniRule"/>
</dbReference>
<comment type="catalytic activity">
    <reaction evidence="5">
        <text>isopentenyl diphosphate + 2 oxidized [2Fe-2S]-[ferredoxin] + H2O = (2E)-4-hydroxy-3-methylbut-2-enyl diphosphate + 2 reduced [2Fe-2S]-[ferredoxin] + 2 H(+)</text>
        <dbReference type="Rhea" id="RHEA:24488"/>
        <dbReference type="Rhea" id="RHEA-COMP:10000"/>
        <dbReference type="Rhea" id="RHEA-COMP:10001"/>
        <dbReference type="ChEBI" id="CHEBI:15377"/>
        <dbReference type="ChEBI" id="CHEBI:15378"/>
        <dbReference type="ChEBI" id="CHEBI:33737"/>
        <dbReference type="ChEBI" id="CHEBI:33738"/>
        <dbReference type="ChEBI" id="CHEBI:128753"/>
        <dbReference type="ChEBI" id="CHEBI:128769"/>
        <dbReference type="EC" id="1.17.7.4"/>
    </reaction>
</comment>
<feature type="binding site" evidence="5">
    <location>
        <position position="42"/>
    </location>
    <ligand>
        <name>(2E)-4-hydroxy-3-methylbut-2-enyl diphosphate</name>
        <dbReference type="ChEBI" id="CHEBI:128753"/>
    </ligand>
</feature>
<feature type="binding site" evidence="5">
    <location>
        <position position="132"/>
    </location>
    <ligand>
        <name>dimethylallyl diphosphate</name>
        <dbReference type="ChEBI" id="CHEBI:57623"/>
    </ligand>
</feature>
<dbReference type="PANTHER" id="PTHR30426">
    <property type="entry name" value="4-HYDROXY-3-METHYLBUT-2-ENYL DIPHOSPHATE REDUCTASE"/>
    <property type="match status" value="1"/>
</dbReference>
<feature type="binding site" evidence="5">
    <location>
        <position position="12"/>
    </location>
    <ligand>
        <name>[4Fe-4S] cluster</name>
        <dbReference type="ChEBI" id="CHEBI:49883"/>
    </ligand>
</feature>
<evidence type="ECO:0000313" key="8">
    <source>
        <dbReference type="Proteomes" id="UP000514720"/>
    </source>
</evidence>
<feature type="binding site" evidence="5">
    <location>
        <position position="42"/>
    </location>
    <ligand>
        <name>isopentenyl diphosphate</name>
        <dbReference type="ChEBI" id="CHEBI:128769"/>
    </ligand>
</feature>
<comment type="pathway">
    <text evidence="5">Isoprenoid biosynthesis; isopentenyl diphosphate biosynthesis via DXP pathway; isopentenyl diphosphate from 1-deoxy-D-xylulose 5-phosphate: step 6/6.</text>
</comment>
<name>A0A7L7KTQ2_9MOLU</name>
<sequence>MQTIKITPRGYCHGVVNAINTITKLTELSTKKPITILGWVVHNKQVVDYFKAKGIKTLHDPSKTRLELLDEIDEGIVVFTAHGVSPQVYKKAEEKGLEIIDTTCRDVVKSHTVVQELIDDDYEIIYIGKHNHPESDGAKGISPYVHVVETIEEIKSLRITKSKVALTNQTTMSLYDIYQLAEEAQALYPDIYFVDEICNATRIRQEAVRNASQDIDHIYVVGDSMSNNSRHLQQVSIEEADIPSTLIQSVEDINIKELAQYKVVGVTSGASTPTQVTNEVIAFLQQFDPSDTSTHQNISSLRTETLLERKSTR</sequence>
<feature type="compositionally biased region" description="Polar residues" evidence="6">
    <location>
        <begin position="292"/>
        <end position="303"/>
    </location>
</feature>
<dbReference type="EC" id="1.17.7.4" evidence="5"/>
<feature type="binding site" evidence="5">
    <location>
        <position position="226"/>
    </location>
    <ligand>
        <name>isopentenyl diphosphate</name>
        <dbReference type="ChEBI" id="CHEBI:128769"/>
    </ligand>
</feature>
<dbReference type="InterPro" id="IPR036412">
    <property type="entry name" value="HAD-like_sf"/>
</dbReference>
<feature type="binding site" evidence="5">
    <location>
        <position position="226"/>
    </location>
    <ligand>
        <name>dimethylallyl diphosphate</name>
        <dbReference type="ChEBI" id="CHEBI:57623"/>
    </ligand>
</feature>
<feature type="binding site" evidence="5">
    <location>
        <position position="104"/>
    </location>
    <ligand>
        <name>[4Fe-4S] cluster</name>
        <dbReference type="ChEBI" id="CHEBI:49883"/>
    </ligand>
</feature>
<dbReference type="CDD" id="cd13944">
    <property type="entry name" value="lytB_ispH"/>
    <property type="match status" value="1"/>
</dbReference>
<dbReference type="Proteomes" id="UP000514720">
    <property type="component" value="Chromosome"/>
</dbReference>
<comment type="caution">
    <text evidence="5">Lacks conserved residue(s) required for the propagation of feature annotation.</text>
</comment>
<dbReference type="RefSeq" id="WP_258877497.1">
    <property type="nucleotide sequence ID" value="NZ_CP048914.1"/>
</dbReference>
<organism evidence="7 8">
    <name type="scientific">Candidatus Xianfuyuplasma coldseepsis</name>
    <dbReference type="NCBI Taxonomy" id="2782163"/>
    <lineage>
        <taxon>Bacteria</taxon>
        <taxon>Bacillati</taxon>
        <taxon>Mycoplasmatota</taxon>
        <taxon>Mollicutes</taxon>
        <taxon>Candidatus Izemoplasmatales</taxon>
        <taxon>Candidatus Izemoplasmataceae</taxon>
        <taxon>Candidatus Xianfuyuplasma</taxon>
    </lineage>
</organism>
<dbReference type="GO" id="GO:0046872">
    <property type="term" value="F:metal ion binding"/>
    <property type="evidence" value="ECO:0007669"/>
    <property type="project" value="UniProtKB-KW"/>
</dbReference>
<protein>
    <recommendedName>
        <fullName evidence="5">4-hydroxy-3-methylbut-2-enyl diphosphate reductase</fullName>
        <shortName evidence="5">HMBPP reductase</shortName>
        <ecNumber evidence="5">1.17.7.4</ecNumber>
    </recommendedName>
</protein>
<dbReference type="PANTHER" id="PTHR30426:SF0">
    <property type="entry name" value="4-HYDROXY-3-METHYLBUT-2-ENYL DIPHOSPHATE REDUCTASE"/>
    <property type="match status" value="1"/>
</dbReference>